<feature type="transmembrane region" description="Helical" evidence="8">
    <location>
        <begin position="196"/>
        <end position="217"/>
    </location>
</feature>
<dbReference type="EMBL" id="WVUH01000378">
    <property type="protein sequence ID" value="MBO4209953.1"/>
    <property type="molecule type" value="Genomic_DNA"/>
</dbReference>
<reference evidence="9 10" key="1">
    <citation type="submission" date="2019-12" db="EMBL/GenBank/DDBJ databases">
        <title>Whole genome sequencing of endophytic Actinobacterium Micromonospora sp. MPMI6T.</title>
        <authorList>
            <person name="Evv R."/>
            <person name="Podile A.R."/>
        </authorList>
    </citation>
    <scope>NUCLEOTIDE SEQUENCE [LARGE SCALE GENOMIC DNA]</scope>
    <source>
        <strain evidence="9 10">MPMI6</strain>
    </source>
</reference>
<protein>
    <submittedName>
        <fullName evidence="9">Iron chelate uptake ABC transporter family permease subunit</fullName>
    </submittedName>
</protein>
<evidence type="ECO:0000256" key="7">
    <source>
        <dbReference type="ARBA" id="ARBA00023136"/>
    </source>
</evidence>
<evidence type="ECO:0000313" key="10">
    <source>
        <dbReference type="Proteomes" id="UP000823521"/>
    </source>
</evidence>
<keyword evidence="6 8" id="KW-1133">Transmembrane helix</keyword>
<comment type="caution">
    <text evidence="9">The sequence shown here is derived from an EMBL/GenBank/DDBJ whole genome shotgun (WGS) entry which is preliminary data.</text>
</comment>
<feature type="transmembrane region" description="Helical" evidence="8">
    <location>
        <begin position="12"/>
        <end position="33"/>
    </location>
</feature>
<evidence type="ECO:0000256" key="4">
    <source>
        <dbReference type="ARBA" id="ARBA00022475"/>
    </source>
</evidence>
<feature type="transmembrane region" description="Helical" evidence="8">
    <location>
        <begin position="154"/>
        <end position="175"/>
    </location>
</feature>
<keyword evidence="5 8" id="KW-0812">Transmembrane</keyword>
<evidence type="ECO:0000256" key="1">
    <source>
        <dbReference type="ARBA" id="ARBA00004651"/>
    </source>
</evidence>
<comment type="similarity">
    <text evidence="2">Belongs to the binding-protein-dependent transport system permease family. FecCD subfamily.</text>
</comment>
<dbReference type="PANTHER" id="PTHR30472:SF1">
    <property type="entry name" value="FE(3+) DICITRATE TRANSPORT SYSTEM PERMEASE PROTEIN FECC-RELATED"/>
    <property type="match status" value="1"/>
</dbReference>
<feature type="transmembrane region" description="Helical" evidence="8">
    <location>
        <begin position="99"/>
        <end position="116"/>
    </location>
</feature>
<gene>
    <name evidence="9" type="ORF">GSF22_28760</name>
</gene>
<comment type="subcellular location">
    <subcellularLocation>
        <location evidence="1">Cell membrane</location>
        <topology evidence="1">Multi-pass membrane protein</topology>
    </subcellularLocation>
</comment>
<keyword evidence="4" id="KW-1003">Cell membrane</keyword>
<evidence type="ECO:0000256" key="5">
    <source>
        <dbReference type="ARBA" id="ARBA00022692"/>
    </source>
</evidence>
<evidence type="ECO:0000313" key="9">
    <source>
        <dbReference type="EMBL" id="MBO4209953.1"/>
    </source>
</evidence>
<dbReference type="InterPro" id="IPR000522">
    <property type="entry name" value="ABC_transptr_permease_BtuC"/>
</dbReference>
<feature type="transmembrane region" description="Helical" evidence="8">
    <location>
        <begin position="123"/>
        <end position="142"/>
    </location>
</feature>
<dbReference type="RefSeq" id="WP_244454318.1">
    <property type="nucleotide sequence ID" value="NZ_WVUH01000378.1"/>
</dbReference>
<dbReference type="InterPro" id="IPR037294">
    <property type="entry name" value="ABC_BtuC-like"/>
</dbReference>
<feature type="transmembrane region" description="Helical" evidence="8">
    <location>
        <begin position="68"/>
        <end position="87"/>
    </location>
</feature>
<feature type="transmembrane region" description="Helical" evidence="8">
    <location>
        <begin position="242"/>
        <end position="271"/>
    </location>
</feature>
<evidence type="ECO:0000256" key="2">
    <source>
        <dbReference type="ARBA" id="ARBA00007935"/>
    </source>
</evidence>
<accession>A0ABS3VZU0</accession>
<evidence type="ECO:0000256" key="8">
    <source>
        <dbReference type="SAM" id="Phobius"/>
    </source>
</evidence>
<dbReference type="SUPFAM" id="SSF81345">
    <property type="entry name" value="ABC transporter involved in vitamin B12 uptake, BtuC"/>
    <property type="match status" value="1"/>
</dbReference>
<evidence type="ECO:0000256" key="6">
    <source>
        <dbReference type="ARBA" id="ARBA00022989"/>
    </source>
</evidence>
<sequence>MSTAPATTRRTGAAWLVVGAAALLGAVALSFFVGARAISPTVTLDALRDFAGTPEHIIIRQIRLPRTLLGLAVGAALAVAGAVMQGLTRNPLASPEVLGVGNGAAFAVVLAIYLVGITSPYGYVWFAVAGAAVSAVVVYLLAGAGRGTATPIRLALSGAVLAAATFSWTSTLMALDERTLDEARFWIAGSLAGRPTGVLLAVLPFLVVGGLLTVLLVRPLDALAIGDDAAAALGFDPVRYRLLGALAVTLLAGGAVAAAGPLAFVGLAAPHLARQLVGPDHRILLPACALFGPTLLLLADVVGRIVLIPLELEVGIVTAFLGAPVLIMLARRARVVAS</sequence>
<feature type="transmembrane region" description="Helical" evidence="8">
    <location>
        <begin position="312"/>
        <end position="330"/>
    </location>
</feature>
<dbReference type="CDD" id="cd06550">
    <property type="entry name" value="TM_ABC_iron-siderophores_like"/>
    <property type="match status" value="1"/>
</dbReference>
<organism evidence="9 10">
    <name type="scientific">Micromonospora echinofusca</name>
    <dbReference type="NCBI Taxonomy" id="47858"/>
    <lineage>
        <taxon>Bacteria</taxon>
        <taxon>Bacillati</taxon>
        <taxon>Actinomycetota</taxon>
        <taxon>Actinomycetes</taxon>
        <taxon>Micromonosporales</taxon>
        <taxon>Micromonosporaceae</taxon>
        <taxon>Micromonospora</taxon>
    </lineage>
</organism>
<keyword evidence="10" id="KW-1185">Reference proteome</keyword>
<dbReference type="Pfam" id="PF01032">
    <property type="entry name" value="FecCD"/>
    <property type="match status" value="1"/>
</dbReference>
<dbReference type="Proteomes" id="UP000823521">
    <property type="component" value="Unassembled WGS sequence"/>
</dbReference>
<keyword evidence="7 8" id="KW-0472">Membrane</keyword>
<evidence type="ECO:0000256" key="3">
    <source>
        <dbReference type="ARBA" id="ARBA00022448"/>
    </source>
</evidence>
<proteinExistence type="inferred from homology"/>
<name>A0ABS3VZU0_MICEH</name>
<dbReference type="PANTHER" id="PTHR30472">
    <property type="entry name" value="FERRIC ENTEROBACTIN TRANSPORT SYSTEM PERMEASE PROTEIN"/>
    <property type="match status" value="1"/>
</dbReference>
<dbReference type="Gene3D" id="1.10.3470.10">
    <property type="entry name" value="ABC transporter involved in vitamin B12 uptake, BtuC"/>
    <property type="match status" value="1"/>
</dbReference>
<keyword evidence="3" id="KW-0813">Transport</keyword>